<proteinExistence type="predicted"/>
<sequence>MLGGCRNLRILNPAMFAPKREILKFHSFLVLFCQMQPARFNLIKF</sequence>
<dbReference type="Proteomes" id="UP000005709">
    <property type="component" value="Unassembled WGS sequence"/>
</dbReference>
<organism evidence="1 2">
    <name type="scientific">Campylobacter gracilis RM3268</name>
    <dbReference type="NCBI Taxonomy" id="553220"/>
    <lineage>
        <taxon>Bacteria</taxon>
        <taxon>Pseudomonadati</taxon>
        <taxon>Campylobacterota</taxon>
        <taxon>Epsilonproteobacteria</taxon>
        <taxon>Campylobacterales</taxon>
        <taxon>Campylobacteraceae</taxon>
        <taxon>Campylobacter</taxon>
    </lineage>
</organism>
<evidence type="ECO:0000313" key="2">
    <source>
        <dbReference type="Proteomes" id="UP000005709"/>
    </source>
</evidence>
<comment type="caution">
    <text evidence="1">The sequence shown here is derived from an EMBL/GenBank/DDBJ whole genome shotgun (WGS) entry which is preliminary data.</text>
</comment>
<accession>C8PKK7</accession>
<dbReference type="AlphaFoldDB" id="C8PKK7"/>
<reference evidence="1 2" key="1">
    <citation type="submission" date="2009-07" db="EMBL/GenBank/DDBJ databases">
        <authorList>
            <person name="Madupu R."/>
            <person name="Sebastian Y."/>
            <person name="Durkin A.S."/>
            <person name="Torralba M."/>
            <person name="Methe B."/>
            <person name="Sutton G.G."/>
            <person name="Strausberg R.L."/>
            <person name="Nelson K.E."/>
        </authorList>
    </citation>
    <scope>NUCLEOTIDE SEQUENCE [LARGE SCALE GENOMIC DNA]</scope>
    <source>
        <strain evidence="1 2">RM3268</strain>
    </source>
</reference>
<name>C8PKK7_9BACT</name>
<dbReference type="EMBL" id="ACYG01000030">
    <property type="protein sequence ID" value="EEV16616.1"/>
    <property type="molecule type" value="Genomic_DNA"/>
</dbReference>
<gene>
    <name evidence="1" type="ORF">CAMGR0001_0229</name>
</gene>
<evidence type="ECO:0000313" key="1">
    <source>
        <dbReference type="EMBL" id="EEV16616.1"/>
    </source>
</evidence>
<protein>
    <submittedName>
        <fullName evidence="1">Uncharacterized protein</fullName>
    </submittedName>
</protein>
<keyword evidence="2" id="KW-1185">Reference proteome</keyword>